<dbReference type="AlphaFoldDB" id="B0NPT9"/>
<protein>
    <submittedName>
        <fullName evidence="2">Uncharacterized protein</fullName>
    </submittedName>
</protein>
<feature type="transmembrane region" description="Helical" evidence="1">
    <location>
        <begin position="6"/>
        <end position="29"/>
    </location>
</feature>
<keyword evidence="1" id="KW-1133">Transmembrane helix</keyword>
<reference evidence="2 3" key="2">
    <citation type="submission" date="2007-11" db="EMBL/GenBank/DDBJ databases">
        <authorList>
            <person name="Fulton L."/>
            <person name="Clifton S."/>
            <person name="Fulton B."/>
            <person name="Xu J."/>
            <person name="Minx P."/>
            <person name="Pepin K.H."/>
            <person name="Johnson M."/>
            <person name="Thiruvilangam P."/>
            <person name="Bhonagiri V."/>
            <person name="Nash W.E."/>
            <person name="Mardis E.R."/>
            <person name="Wilson R.K."/>
        </authorList>
    </citation>
    <scope>NUCLEOTIDE SEQUENCE [LARGE SCALE GENOMIC DNA]</scope>
    <source>
        <strain evidence="2 3">ATCC 43183</strain>
    </source>
</reference>
<evidence type="ECO:0000313" key="2">
    <source>
        <dbReference type="EMBL" id="EDS16039.1"/>
    </source>
</evidence>
<dbReference type="EMBL" id="ABFZ02000018">
    <property type="protein sequence ID" value="EDS16039.1"/>
    <property type="molecule type" value="Genomic_DNA"/>
</dbReference>
<reference evidence="2 3" key="1">
    <citation type="submission" date="2007-11" db="EMBL/GenBank/DDBJ databases">
        <title>Draft genome sequence of Bacteroides stercoris(ATCC 43183).</title>
        <authorList>
            <person name="Sudarsanam P."/>
            <person name="Ley R."/>
            <person name="Guruge J."/>
            <person name="Turnbaugh P.J."/>
            <person name="Mahowald M."/>
            <person name="Liep D."/>
            <person name="Gordon J."/>
        </authorList>
    </citation>
    <scope>NUCLEOTIDE SEQUENCE [LARGE SCALE GENOMIC DNA]</scope>
    <source>
        <strain evidence="2 3">ATCC 43183</strain>
    </source>
</reference>
<evidence type="ECO:0000313" key="3">
    <source>
        <dbReference type="Proteomes" id="UP000004713"/>
    </source>
</evidence>
<proteinExistence type="predicted"/>
<evidence type="ECO:0000256" key="1">
    <source>
        <dbReference type="SAM" id="Phobius"/>
    </source>
</evidence>
<name>B0NPT9_BACSE</name>
<sequence>MKKYFLQLLLSFFPVCIPLFIRYIACYAFSKNRKIFSKKNS</sequence>
<dbReference type="Proteomes" id="UP000004713">
    <property type="component" value="Unassembled WGS sequence"/>
</dbReference>
<accession>B0NPT9</accession>
<gene>
    <name evidence="2" type="ORF">BACSTE_01489</name>
</gene>
<keyword evidence="1" id="KW-0812">Transmembrane</keyword>
<keyword evidence="1" id="KW-0472">Membrane</keyword>
<dbReference type="HOGENOM" id="CLU_3265998_0_0_10"/>
<comment type="caution">
    <text evidence="2">The sequence shown here is derived from an EMBL/GenBank/DDBJ whole genome shotgun (WGS) entry which is preliminary data.</text>
</comment>
<organism evidence="2 3">
    <name type="scientific">Bacteroides stercoris ATCC 43183</name>
    <dbReference type="NCBI Taxonomy" id="449673"/>
    <lineage>
        <taxon>Bacteria</taxon>
        <taxon>Pseudomonadati</taxon>
        <taxon>Bacteroidota</taxon>
        <taxon>Bacteroidia</taxon>
        <taxon>Bacteroidales</taxon>
        <taxon>Bacteroidaceae</taxon>
        <taxon>Bacteroides</taxon>
    </lineage>
</organism>